<dbReference type="PRINTS" id="PR00038">
    <property type="entry name" value="HTHLUXR"/>
</dbReference>
<dbReference type="EMBL" id="CP017708">
    <property type="protein sequence ID" value="AOY82011.1"/>
    <property type="molecule type" value="Genomic_DNA"/>
</dbReference>
<feature type="domain" description="HTH luxR-type" evidence="1">
    <location>
        <begin position="142"/>
        <end position="195"/>
    </location>
</feature>
<reference evidence="3" key="1">
    <citation type="submission" date="2016-10" db="EMBL/GenBank/DDBJ databases">
        <title>Comparative genomics uncovers the prolific and rare metabolic potential of the cyanobacterial genus Moorea.</title>
        <authorList>
            <person name="Leao T."/>
            <person name="Castelao G."/>
            <person name="Korobeynikov A."/>
            <person name="Monroe E.A."/>
            <person name="Podell S."/>
            <person name="Glukhov E."/>
            <person name="Allen E."/>
            <person name="Gerwick W.H."/>
            <person name="Gerwick L."/>
        </authorList>
    </citation>
    <scope>NUCLEOTIDE SEQUENCE [LARGE SCALE GENOMIC DNA]</scope>
    <source>
        <strain evidence="3">JHB</strain>
    </source>
</reference>
<name>A0A1D9G387_MOOP1</name>
<organism evidence="2 3">
    <name type="scientific">Moorena producens (strain JHB)</name>
    <dbReference type="NCBI Taxonomy" id="1454205"/>
    <lineage>
        <taxon>Bacteria</taxon>
        <taxon>Bacillati</taxon>
        <taxon>Cyanobacteriota</taxon>
        <taxon>Cyanophyceae</taxon>
        <taxon>Coleofasciculales</taxon>
        <taxon>Coleofasciculaceae</taxon>
        <taxon>Moorena</taxon>
    </lineage>
</organism>
<gene>
    <name evidence="2" type="ORF">BJP36_21030</name>
</gene>
<evidence type="ECO:0000259" key="1">
    <source>
        <dbReference type="SMART" id="SM00421"/>
    </source>
</evidence>
<evidence type="ECO:0000313" key="2">
    <source>
        <dbReference type="EMBL" id="AOY82011.1"/>
    </source>
</evidence>
<dbReference type="InterPro" id="IPR016032">
    <property type="entry name" value="Sig_transdc_resp-reg_C-effctor"/>
</dbReference>
<dbReference type="Proteomes" id="UP000176944">
    <property type="component" value="Chromosome"/>
</dbReference>
<dbReference type="Gene3D" id="1.10.10.10">
    <property type="entry name" value="Winged helix-like DNA-binding domain superfamily/Winged helix DNA-binding domain"/>
    <property type="match status" value="1"/>
</dbReference>
<evidence type="ECO:0000313" key="3">
    <source>
        <dbReference type="Proteomes" id="UP000176944"/>
    </source>
</evidence>
<dbReference type="GO" id="GO:0006355">
    <property type="term" value="P:regulation of DNA-templated transcription"/>
    <property type="evidence" value="ECO:0007669"/>
    <property type="project" value="InterPro"/>
</dbReference>
<dbReference type="SUPFAM" id="SSF46894">
    <property type="entry name" value="C-terminal effector domain of the bipartite response regulators"/>
    <property type="match status" value="1"/>
</dbReference>
<protein>
    <submittedName>
        <fullName evidence="2">LuxR C-terminal-related transcriptional regulator</fullName>
    </submittedName>
</protein>
<dbReference type="InterPro" id="IPR036388">
    <property type="entry name" value="WH-like_DNA-bd_sf"/>
</dbReference>
<proteinExistence type="predicted"/>
<dbReference type="SMART" id="SM00421">
    <property type="entry name" value="HTH_LUXR"/>
    <property type="match status" value="1"/>
</dbReference>
<dbReference type="AlphaFoldDB" id="A0A1D9G387"/>
<dbReference type="Pfam" id="PF00196">
    <property type="entry name" value="GerE"/>
    <property type="match status" value="1"/>
</dbReference>
<dbReference type="InterPro" id="IPR000792">
    <property type="entry name" value="Tscrpt_reg_LuxR_C"/>
</dbReference>
<accession>A0A1D9G387</accession>
<dbReference type="GO" id="GO:0003677">
    <property type="term" value="F:DNA binding"/>
    <property type="evidence" value="ECO:0007669"/>
    <property type="project" value="InterPro"/>
</dbReference>
<sequence length="198" mass="22642">MNTITNSLERANTQAQQLDQVFLQGILEGFIDGILILSTKGKILHANESARLLLHKLTPDSKQSNLVPKQIWRVCQALKYSVKSYHSQAVLIDSHLTTSQSNTVRIRVRWLKLELSKEPFILVTLEDQHQSIQNLVLAEVYHYGLTPREAEVWLLRRVNYSYKDIAAKLFITLSTVKKHMKNIHAKRKLTAVSCQLSA</sequence>